<name>A0A1H1U049_9PSED</name>
<dbReference type="Pfam" id="PF10976">
    <property type="entry name" value="DUF2790"/>
    <property type="match status" value="1"/>
</dbReference>
<proteinExistence type="predicted"/>
<evidence type="ECO:0008006" key="4">
    <source>
        <dbReference type="Google" id="ProtNLM"/>
    </source>
</evidence>
<keyword evidence="1" id="KW-0732">Signal</keyword>
<evidence type="ECO:0000313" key="3">
    <source>
        <dbReference type="Proteomes" id="UP000243359"/>
    </source>
</evidence>
<dbReference type="EMBL" id="LT629751">
    <property type="protein sequence ID" value="SDS65616.1"/>
    <property type="molecule type" value="Genomic_DNA"/>
</dbReference>
<sequence>MNMRLIALPLLLAAGLAQAQDSDVQPYRYGSQPDIARVLRIDTPASPRCEVVTAVMTYRDSAGSLRRMSYLTSSEACTRQN</sequence>
<accession>A0A1H1U049</accession>
<organism evidence="2 3">
    <name type="scientific">Pseudomonas oryzae</name>
    <dbReference type="NCBI Taxonomy" id="1392877"/>
    <lineage>
        <taxon>Bacteria</taxon>
        <taxon>Pseudomonadati</taxon>
        <taxon>Pseudomonadota</taxon>
        <taxon>Gammaproteobacteria</taxon>
        <taxon>Pseudomonadales</taxon>
        <taxon>Pseudomonadaceae</taxon>
        <taxon>Pseudomonas</taxon>
    </lineage>
</organism>
<feature type="chain" id="PRO_5009261719" description="DUF2790 domain-containing protein" evidence="1">
    <location>
        <begin position="20"/>
        <end position="81"/>
    </location>
</feature>
<feature type="signal peptide" evidence="1">
    <location>
        <begin position="1"/>
        <end position="19"/>
    </location>
</feature>
<gene>
    <name evidence="2" type="ORF">SAMN05216221_2309</name>
</gene>
<dbReference type="AlphaFoldDB" id="A0A1H1U049"/>
<dbReference type="InterPro" id="IPR021245">
    <property type="entry name" value="DUF2790"/>
</dbReference>
<protein>
    <recommendedName>
        <fullName evidence="4">DUF2790 domain-containing protein</fullName>
    </recommendedName>
</protein>
<dbReference type="Gene3D" id="2.30.140.50">
    <property type="entry name" value="Protein of unknown function DUF2790"/>
    <property type="match status" value="1"/>
</dbReference>
<dbReference type="OrthoDB" id="7026271at2"/>
<dbReference type="STRING" id="1392877.SAMN05216221_2309"/>
<dbReference type="RefSeq" id="WP_090349075.1">
    <property type="nucleotide sequence ID" value="NZ_LT629751.1"/>
</dbReference>
<keyword evidence="3" id="KW-1185">Reference proteome</keyword>
<evidence type="ECO:0000256" key="1">
    <source>
        <dbReference type="SAM" id="SignalP"/>
    </source>
</evidence>
<dbReference type="Proteomes" id="UP000243359">
    <property type="component" value="Chromosome I"/>
</dbReference>
<reference evidence="3" key="1">
    <citation type="submission" date="2016-10" db="EMBL/GenBank/DDBJ databases">
        <authorList>
            <person name="Varghese N."/>
            <person name="Submissions S."/>
        </authorList>
    </citation>
    <scope>NUCLEOTIDE SEQUENCE [LARGE SCALE GENOMIC DNA]</scope>
    <source>
        <strain evidence="3">KCTC 32247</strain>
    </source>
</reference>
<evidence type="ECO:0000313" key="2">
    <source>
        <dbReference type="EMBL" id="SDS65616.1"/>
    </source>
</evidence>